<accession>A0A8J4BPE1</accession>
<evidence type="ECO:0008006" key="4">
    <source>
        <dbReference type="Google" id="ProtNLM"/>
    </source>
</evidence>
<keyword evidence="3" id="KW-1185">Reference proteome</keyword>
<dbReference type="EMBL" id="BNCO01000053">
    <property type="protein sequence ID" value="GIL62797.1"/>
    <property type="molecule type" value="Genomic_DNA"/>
</dbReference>
<feature type="compositionally biased region" description="Low complexity" evidence="1">
    <location>
        <begin position="335"/>
        <end position="368"/>
    </location>
</feature>
<comment type="caution">
    <text evidence="2">The sequence shown here is derived from an EMBL/GenBank/DDBJ whole genome shotgun (WGS) entry which is preliminary data.</text>
</comment>
<protein>
    <recommendedName>
        <fullName evidence="4">RAP domain-containing protein</fullName>
    </recommendedName>
</protein>
<feature type="compositionally biased region" description="Basic and acidic residues" evidence="1">
    <location>
        <begin position="1418"/>
        <end position="1431"/>
    </location>
</feature>
<feature type="region of interest" description="Disordered" evidence="1">
    <location>
        <begin position="498"/>
        <end position="530"/>
    </location>
</feature>
<gene>
    <name evidence="2" type="ORF">Vafri_16968</name>
</gene>
<feature type="region of interest" description="Disordered" evidence="1">
    <location>
        <begin position="191"/>
        <end position="214"/>
    </location>
</feature>
<evidence type="ECO:0000313" key="2">
    <source>
        <dbReference type="EMBL" id="GIL62797.1"/>
    </source>
</evidence>
<feature type="compositionally biased region" description="Polar residues" evidence="1">
    <location>
        <begin position="191"/>
        <end position="201"/>
    </location>
</feature>
<feature type="region of interest" description="Disordered" evidence="1">
    <location>
        <begin position="1290"/>
        <end position="1367"/>
    </location>
</feature>
<feature type="region of interest" description="Disordered" evidence="1">
    <location>
        <begin position="1624"/>
        <end position="1643"/>
    </location>
</feature>
<name>A0A8J4BPE1_9CHLO</name>
<feature type="compositionally biased region" description="Low complexity" evidence="1">
    <location>
        <begin position="276"/>
        <end position="289"/>
    </location>
</feature>
<sequence>MSGSFSYHHVKRTFRRNSVNPLPVAGYRLRLLRRCLDSQELSLLITACSFPTSLTVTGTPTESTSAGGDVLELLEFLQHDAVPYEVKAPPYSQNPGGSRRKPAKRIRAGNASRASPSGEAAGASKHDKNRKSQLSQAVQGAYRKGASGDATKHTNSSVANAATDATAATAAAAAAAIGSPVLNLAARNSPFLGSTRRTSPATGAPKPGPEQTSRAFEDPIAAPLQAVPQVTDPNRNGAVEFSIKGGNVLPGQDNQLPELQEAVWRLENTLQFVPADGDGSSTGTSSSSSIASMPSAQVPEDRREAAGATAAELAKPGLQLLATATAAATAATAGTSLASGDSVAPTGSPPGVSSRTGSSSRTSGSSRTDNIVQSTAVATAATAVAAAPPASTASTTESILAGRRAAVLWQWKQFLGPREGPHGRAAVTAQGPATATATAAAARAMTSESTTVPATTPLATATSLRQGLATATATATSVSSSQTSPLKSARPAVQVVVPGIAPPPPPDVPNAATGTAGYNSEAAEEASVPPPQVARVPAALLPLTLQGRISLMEAAAAAAAKEDAIASARRSSENVGTRNDLRGRGPRGIGAAPQGGRRDPPVAAVHLPVVADTPDVTAVKSGEQNSDRRTSPENPRGAATASPFKDVRKDQSTAPTAAAAAVAAAAAGLTPSALAPKFVVDDENGSNRGSRAQPAAVQEDTTAAAPLPSVKVSRVGRRDQRPAATLPPALVTADPAVGLSPEVSTARDLFANLVRYLPSSREDGPALLSPYVRYQYTKYQDAAVAATTHADLLLRPLGVQQLSYIAAAYAAAGHRYEPFLCMLTSVAADKMETQRPRHARSSLAAAAPSTPSSPAAPLTFRTACVMLTALARLRFHDSRLTAAIGRWLAAALRSGSVTPRARWKGTWLAAALWAYATLERISARDAASGPAAGDGHGFAGPAPAAATVAAEVSATGAVLFTEAVEAIRVDPGWIHLMDCREALWALWALKVAAAMYSPTEGTATEPATPPVLRSLAMKVSYTPQPLVELQLLERAASQLDQLDPGQLAEAYAVAAEAGFGADRDMLAALRRCTLARVAAVRPQPLAVMVASLAVLQIQDVTWLTALAAACRNQMINMKAEQIVVVLHSFAVALRYYYLPLFHAAAVMCTLPGFARLERMPAGDLVRLSAAYAAVGHYEAILMRRTAERILALGSDATSWQRASVVHSCARLSYRSNPLLRAVATEAPGLPPGPLALVAAAYGHLQFRPRGLLPALHNARVTEWKRMGLTQRAALCWSLLVLTGGLAGRTSDVSDGSGGTSSSRAVGADFSAGKSDGADDGVNVDIEKEDEHQANATATASGSPIWPRVRADSSDSMQRRRRRQQQHKQLAEALSGYLHALCATDWRSWPVSDHHHLQLLVACSVLAWRERGQQQPEGLPKKEKKEKEKEKAQVGGAGGGNDGDGVSGGDGGGGAVVRVSPAWAILAAPLHAALQRLPAAATRRAVVTHHRLRQAALGPWATQVADVVRQVLDGAVAADAAALAQSGRTWLGSLIACSNGVAAVAVQKAEAMQKAAPLLRGATVTHGSLLCEGAFIVDVGVEVELDMGLGLGMRPDEQGPMGILAPPPVATTVTVTETATATGSLSALGDSVGKHEGSSGGGEVCTEAPTLATVRQRRRVRIALELCVPPPSGAGNAAAATGLGGGGVVRNSRWLISGSAALRRRLLTGLGWHVVVVRERTWQGLRSSEQQLRAVEAILRRAVWQAAKGEQGEGVGE</sequence>
<feature type="region of interest" description="Disordered" evidence="1">
    <location>
        <begin position="335"/>
        <end position="370"/>
    </location>
</feature>
<dbReference type="Proteomes" id="UP000747399">
    <property type="component" value="Unassembled WGS sequence"/>
</dbReference>
<feature type="region of interest" description="Disordered" evidence="1">
    <location>
        <begin position="85"/>
        <end position="154"/>
    </location>
</feature>
<feature type="region of interest" description="Disordered" evidence="1">
    <location>
        <begin position="1412"/>
        <end position="1448"/>
    </location>
</feature>
<feature type="compositionally biased region" description="Low complexity" evidence="1">
    <location>
        <begin position="589"/>
        <end position="611"/>
    </location>
</feature>
<proteinExistence type="predicted"/>
<reference evidence="2" key="1">
    <citation type="journal article" date="2021" name="Proc. Natl. Acad. Sci. U.S.A.">
        <title>Three genomes in the algal genus Volvox reveal the fate of a haploid sex-determining region after a transition to homothallism.</title>
        <authorList>
            <person name="Yamamoto K."/>
            <person name="Hamaji T."/>
            <person name="Kawai-Toyooka H."/>
            <person name="Matsuzaki R."/>
            <person name="Takahashi F."/>
            <person name="Nishimura Y."/>
            <person name="Kawachi M."/>
            <person name="Noguchi H."/>
            <person name="Minakuchi Y."/>
            <person name="Umen J.G."/>
            <person name="Toyoda A."/>
            <person name="Nozaki H."/>
        </authorList>
    </citation>
    <scope>NUCLEOTIDE SEQUENCE</scope>
    <source>
        <strain evidence="2">NIES-3780</strain>
    </source>
</reference>
<organism evidence="2 3">
    <name type="scientific">Volvox africanus</name>
    <dbReference type="NCBI Taxonomy" id="51714"/>
    <lineage>
        <taxon>Eukaryota</taxon>
        <taxon>Viridiplantae</taxon>
        <taxon>Chlorophyta</taxon>
        <taxon>core chlorophytes</taxon>
        <taxon>Chlorophyceae</taxon>
        <taxon>CS clade</taxon>
        <taxon>Chlamydomonadales</taxon>
        <taxon>Volvocaceae</taxon>
        <taxon>Volvox</taxon>
    </lineage>
</organism>
<evidence type="ECO:0000256" key="1">
    <source>
        <dbReference type="SAM" id="MobiDB-lite"/>
    </source>
</evidence>
<feature type="compositionally biased region" description="Low complexity" evidence="1">
    <location>
        <begin position="1290"/>
        <end position="1303"/>
    </location>
</feature>
<feature type="region of interest" description="Disordered" evidence="1">
    <location>
        <begin position="680"/>
        <end position="708"/>
    </location>
</feature>
<feature type="compositionally biased region" description="Gly residues" evidence="1">
    <location>
        <begin position="1434"/>
        <end position="1448"/>
    </location>
</feature>
<feature type="region of interest" description="Disordered" evidence="1">
    <location>
        <begin position="569"/>
        <end position="652"/>
    </location>
</feature>
<feature type="region of interest" description="Disordered" evidence="1">
    <location>
        <begin position="273"/>
        <end position="309"/>
    </location>
</feature>
<feature type="compositionally biased region" description="Basic residues" evidence="1">
    <location>
        <begin position="98"/>
        <end position="107"/>
    </location>
</feature>
<evidence type="ECO:0000313" key="3">
    <source>
        <dbReference type="Proteomes" id="UP000747399"/>
    </source>
</evidence>